<evidence type="ECO:0000313" key="4">
    <source>
        <dbReference type="Proteomes" id="UP000676336"/>
    </source>
</evidence>
<accession>A0A8S2WW14</accession>
<dbReference type="EMBL" id="CAJOBH010046123">
    <property type="protein sequence ID" value="CAF4355079.1"/>
    <property type="molecule type" value="Genomic_DNA"/>
</dbReference>
<dbReference type="EMBL" id="CAJOBJ010076657">
    <property type="protein sequence ID" value="CAF4482810.1"/>
    <property type="molecule type" value="Genomic_DNA"/>
</dbReference>
<sequence length="42" mass="4543">MCAVVQSLQTSGTVDLKTWHSFSSYMALLLRISSANNGAQLL</sequence>
<dbReference type="EMBL" id="CAJOBI010072365">
    <property type="protein sequence ID" value="CAF4463855.1"/>
    <property type="molecule type" value="Genomic_DNA"/>
</dbReference>
<evidence type="ECO:0000313" key="2">
    <source>
        <dbReference type="EMBL" id="CAF4463855.1"/>
    </source>
</evidence>
<dbReference type="Proteomes" id="UP000681967">
    <property type="component" value="Unassembled WGS sequence"/>
</dbReference>
<evidence type="ECO:0000313" key="3">
    <source>
        <dbReference type="EMBL" id="CAF4482810.1"/>
    </source>
</evidence>
<comment type="caution">
    <text evidence="2">The sequence shown here is derived from an EMBL/GenBank/DDBJ whole genome shotgun (WGS) entry which is preliminary data.</text>
</comment>
<name>A0A8S2WW14_9BILA</name>
<proteinExistence type="predicted"/>
<organism evidence="2 4">
    <name type="scientific">Rotaria magnacalcarata</name>
    <dbReference type="NCBI Taxonomy" id="392030"/>
    <lineage>
        <taxon>Eukaryota</taxon>
        <taxon>Metazoa</taxon>
        <taxon>Spiralia</taxon>
        <taxon>Gnathifera</taxon>
        <taxon>Rotifera</taxon>
        <taxon>Eurotatoria</taxon>
        <taxon>Bdelloidea</taxon>
        <taxon>Philodinida</taxon>
        <taxon>Philodinidae</taxon>
        <taxon>Rotaria</taxon>
    </lineage>
</organism>
<gene>
    <name evidence="1" type="ORF">BYL167_LOCUS29645</name>
    <name evidence="3" type="ORF">GIL414_LOCUS33882</name>
    <name evidence="2" type="ORF">SMN809_LOCUS33266</name>
</gene>
<dbReference type="Proteomes" id="UP000676336">
    <property type="component" value="Unassembled WGS sequence"/>
</dbReference>
<reference evidence="2" key="1">
    <citation type="submission" date="2021-02" db="EMBL/GenBank/DDBJ databases">
        <authorList>
            <person name="Nowell W R."/>
        </authorList>
    </citation>
    <scope>NUCLEOTIDE SEQUENCE</scope>
</reference>
<feature type="non-terminal residue" evidence="2">
    <location>
        <position position="1"/>
    </location>
</feature>
<protein>
    <submittedName>
        <fullName evidence="2">Uncharacterized protein</fullName>
    </submittedName>
</protein>
<dbReference type="Proteomes" id="UP000681720">
    <property type="component" value="Unassembled WGS sequence"/>
</dbReference>
<dbReference type="AlphaFoldDB" id="A0A8S2WW14"/>
<evidence type="ECO:0000313" key="1">
    <source>
        <dbReference type="EMBL" id="CAF4355079.1"/>
    </source>
</evidence>